<protein>
    <submittedName>
        <fullName evidence="9">L,D-transpeptidase-like protein</fullName>
    </submittedName>
</protein>
<keyword evidence="3" id="KW-0808">Transferase</keyword>
<dbReference type="GO" id="GO:0008360">
    <property type="term" value="P:regulation of cell shape"/>
    <property type="evidence" value="ECO:0007669"/>
    <property type="project" value="UniProtKB-UniRule"/>
</dbReference>
<comment type="pathway">
    <text evidence="1 7">Cell wall biogenesis; peptidoglycan biosynthesis.</text>
</comment>
<proteinExistence type="inferred from homology"/>
<feature type="active site" description="Proton donor/acceptor" evidence="7">
    <location>
        <position position="119"/>
    </location>
</feature>
<evidence type="ECO:0000259" key="8">
    <source>
        <dbReference type="PROSITE" id="PS52029"/>
    </source>
</evidence>
<feature type="domain" description="L,D-TPase catalytic" evidence="8">
    <location>
        <begin position="20"/>
        <end position="163"/>
    </location>
</feature>
<dbReference type="Pfam" id="PF03734">
    <property type="entry name" value="YkuD"/>
    <property type="match status" value="1"/>
</dbReference>
<keyword evidence="10" id="KW-1185">Reference proteome</keyword>
<dbReference type="Proteomes" id="UP000249720">
    <property type="component" value="Unassembled WGS sequence"/>
</dbReference>
<evidence type="ECO:0000256" key="3">
    <source>
        <dbReference type="ARBA" id="ARBA00022679"/>
    </source>
</evidence>
<dbReference type="GO" id="GO:0009252">
    <property type="term" value="P:peptidoglycan biosynthetic process"/>
    <property type="evidence" value="ECO:0007669"/>
    <property type="project" value="UniProtKB-UniPathway"/>
</dbReference>
<evidence type="ECO:0000256" key="4">
    <source>
        <dbReference type="ARBA" id="ARBA00022960"/>
    </source>
</evidence>
<organism evidence="9 10">
    <name type="scientific">Hydrotalea sandarakina</name>
    <dbReference type="NCBI Taxonomy" id="1004304"/>
    <lineage>
        <taxon>Bacteria</taxon>
        <taxon>Pseudomonadati</taxon>
        <taxon>Bacteroidota</taxon>
        <taxon>Chitinophagia</taxon>
        <taxon>Chitinophagales</taxon>
        <taxon>Chitinophagaceae</taxon>
        <taxon>Hydrotalea</taxon>
    </lineage>
</organism>
<reference evidence="9 10" key="1">
    <citation type="submission" date="2018-06" db="EMBL/GenBank/DDBJ databases">
        <title>Genomic Encyclopedia of Archaeal and Bacterial Type Strains, Phase II (KMG-II): from individual species to whole genera.</title>
        <authorList>
            <person name="Goeker M."/>
        </authorList>
    </citation>
    <scope>NUCLEOTIDE SEQUENCE [LARGE SCALE GENOMIC DNA]</scope>
    <source>
        <strain evidence="9 10">DSM 23241</strain>
    </source>
</reference>
<accession>A0A2W7RV96</accession>
<comment type="caution">
    <text evidence="9">The sequence shown here is derived from an EMBL/GenBank/DDBJ whole genome shotgun (WGS) entry which is preliminary data.</text>
</comment>
<comment type="similarity">
    <text evidence="2">Belongs to the YkuD family.</text>
</comment>
<evidence type="ECO:0000313" key="9">
    <source>
        <dbReference type="EMBL" id="PZX64391.1"/>
    </source>
</evidence>
<evidence type="ECO:0000256" key="5">
    <source>
        <dbReference type="ARBA" id="ARBA00022984"/>
    </source>
</evidence>
<evidence type="ECO:0000256" key="2">
    <source>
        <dbReference type="ARBA" id="ARBA00005992"/>
    </source>
</evidence>
<dbReference type="UniPathway" id="UPA00219"/>
<dbReference type="Gene3D" id="2.40.440.10">
    <property type="entry name" value="L,D-transpeptidase catalytic domain-like"/>
    <property type="match status" value="1"/>
</dbReference>
<dbReference type="PANTHER" id="PTHR36699:SF1">
    <property type="entry name" value="L,D-TRANSPEPTIDASE YAFK-RELATED"/>
    <property type="match status" value="1"/>
</dbReference>
<dbReference type="InterPro" id="IPR038063">
    <property type="entry name" value="Transpep_catalytic_dom"/>
</dbReference>
<name>A0A2W7RV96_9BACT</name>
<dbReference type="GO" id="GO:0071555">
    <property type="term" value="P:cell wall organization"/>
    <property type="evidence" value="ECO:0007669"/>
    <property type="project" value="UniProtKB-UniRule"/>
</dbReference>
<dbReference type="PROSITE" id="PS52029">
    <property type="entry name" value="LD_TPASE"/>
    <property type="match status" value="1"/>
</dbReference>
<dbReference type="SUPFAM" id="SSF141523">
    <property type="entry name" value="L,D-transpeptidase catalytic domain-like"/>
    <property type="match status" value="1"/>
</dbReference>
<sequence>MALVLTSVAISQPKVDKDEYYVVIKKSDFTLTVYNRNHVWVARYPVVFGSKDLGDKMIAGDRKTPEGTFHIVSKKVHSKWCRFLALDYPNAESYEKFNERKAHGVISPNASIGGGIGIHGTWPNEDFAVDNYQPWTEGCISTKNEYIIELYNLLPVGTKVIIEP</sequence>
<gene>
    <name evidence="9" type="ORF">LX80_00587</name>
</gene>
<evidence type="ECO:0000256" key="7">
    <source>
        <dbReference type="PROSITE-ProRule" id="PRU01373"/>
    </source>
</evidence>
<dbReference type="PANTHER" id="PTHR36699">
    <property type="entry name" value="LD-TRANSPEPTIDASE"/>
    <property type="match status" value="1"/>
</dbReference>
<dbReference type="GO" id="GO:0004180">
    <property type="term" value="F:carboxypeptidase activity"/>
    <property type="evidence" value="ECO:0007669"/>
    <property type="project" value="UniProtKB-ARBA"/>
</dbReference>
<keyword evidence="6 7" id="KW-0961">Cell wall biogenesis/degradation</keyword>
<dbReference type="EMBL" id="QKZV01000002">
    <property type="protein sequence ID" value="PZX64391.1"/>
    <property type="molecule type" value="Genomic_DNA"/>
</dbReference>
<dbReference type="CDD" id="cd16913">
    <property type="entry name" value="YkuD_like"/>
    <property type="match status" value="1"/>
</dbReference>
<keyword evidence="5 7" id="KW-0573">Peptidoglycan synthesis</keyword>
<dbReference type="InterPro" id="IPR005490">
    <property type="entry name" value="LD_TPept_cat_dom"/>
</dbReference>
<feature type="active site" description="Nucleophile" evidence="7">
    <location>
        <position position="139"/>
    </location>
</feature>
<dbReference type="AlphaFoldDB" id="A0A2W7RV96"/>
<evidence type="ECO:0000256" key="6">
    <source>
        <dbReference type="ARBA" id="ARBA00023316"/>
    </source>
</evidence>
<evidence type="ECO:0000256" key="1">
    <source>
        <dbReference type="ARBA" id="ARBA00004752"/>
    </source>
</evidence>
<dbReference type="GO" id="GO:0016740">
    <property type="term" value="F:transferase activity"/>
    <property type="evidence" value="ECO:0007669"/>
    <property type="project" value="UniProtKB-KW"/>
</dbReference>
<keyword evidence="4 7" id="KW-0133">Cell shape</keyword>
<evidence type="ECO:0000313" key="10">
    <source>
        <dbReference type="Proteomes" id="UP000249720"/>
    </source>
</evidence>